<name>A0A8S1FBN2_9PELO</name>
<protein>
    <recommendedName>
        <fullName evidence="2">Fungal lipase-type domain-containing protein</fullName>
    </recommendedName>
</protein>
<proteinExistence type="predicted"/>
<dbReference type="Gene3D" id="3.40.50.1820">
    <property type="entry name" value="alpha/beta hydrolase"/>
    <property type="match status" value="1"/>
</dbReference>
<dbReference type="Pfam" id="PF01764">
    <property type="entry name" value="Lipase_3"/>
    <property type="match status" value="1"/>
</dbReference>
<dbReference type="Proteomes" id="UP000494206">
    <property type="component" value="Unassembled WGS sequence"/>
</dbReference>
<keyword evidence="4" id="KW-1185">Reference proteome</keyword>
<feature type="chain" id="PRO_5035821593" description="Fungal lipase-type domain-containing protein" evidence="1">
    <location>
        <begin position="19"/>
        <end position="337"/>
    </location>
</feature>
<evidence type="ECO:0000256" key="1">
    <source>
        <dbReference type="SAM" id="SignalP"/>
    </source>
</evidence>
<sequence>MLFPIFVFLIFSISQVSAKSCEECLSEGNHYCPSVKACNFSPCPDVVKKPINCPWVPNSTYAYDDHTARTLWLPLIGAGATDAKHAQLCFDNNWPTLKVSKHILVNCSNPHELHSQCSMITAYDTTKKIIVMTFRGTTGNGQMADEILSFFGGKRKFFDSGMVFEYFYDAFNSLWNGGLGTEIRNLKYLYPDFELWASGHSLGGSLASVGASWVVKTGLFKPEKIKLLTVGQPRTGDYDYAWWHQNTFLYSYRVVHHKDPVPHIPPQYELDKDRMYHHRTEIWYNNNMEVGSKYHICPEADGFHCSNQQLDPIPMDHIHYYNVDLGTYGGSGCPRIN</sequence>
<dbReference type="InterPro" id="IPR002921">
    <property type="entry name" value="Fungal_lipase-type"/>
</dbReference>
<dbReference type="CDD" id="cd00519">
    <property type="entry name" value="Lipase_3"/>
    <property type="match status" value="1"/>
</dbReference>
<dbReference type="PANTHER" id="PTHR45908">
    <property type="entry name" value="PROTEIN CBG11750-RELATED"/>
    <property type="match status" value="1"/>
</dbReference>
<evidence type="ECO:0000313" key="4">
    <source>
        <dbReference type="Proteomes" id="UP000494206"/>
    </source>
</evidence>
<dbReference type="EMBL" id="CADEPM010000008">
    <property type="protein sequence ID" value="CAB3409059.1"/>
    <property type="molecule type" value="Genomic_DNA"/>
</dbReference>
<keyword evidence="1" id="KW-0732">Signal</keyword>
<dbReference type="PANTHER" id="PTHR45908:SF10">
    <property type="entry name" value="FUNGAL LIPASE-LIKE DOMAIN-CONTAINING PROTEIN"/>
    <property type="match status" value="1"/>
</dbReference>
<accession>A0A8S1FBN2</accession>
<dbReference type="SUPFAM" id="SSF53474">
    <property type="entry name" value="alpha/beta-Hydrolases"/>
    <property type="match status" value="1"/>
</dbReference>
<dbReference type="GO" id="GO:0006629">
    <property type="term" value="P:lipid metabolic process"/>
    <property type="evidence" value="ECO:0007669"/>
    <property type="project" value="InterPro"/>
</dbReference>
<evidence type="ECO:0000313" key="3">
    <source>
        <dbReference type="EMBL" id="CAB3409059.1"/>
    </source>
</evidence>
<comment type="caution">
    <text evidence="3">The sequence shown here is derived from an EMBL/GenBank/DDBJ whole genome shotgun (WGS) entry which is preliminary data.</text>
</comment>
<dbReference type="InterPro" id="IPR029058">
    <property type="entry name" value="AB_hydrolase_fold"/>
</dbReference>
<feature type="domain" description="Fungal lipase-type" evidence="2">
    <location>
        <begin position="131"/>
        <end position="268"/>
    </location>
</feature>
<feature type="signal peptide" evidence="1">
    <location>
        <begin position="1"/>
        <end position="18"/>
    </location>
</feature>
<organism evidence="3 4">
    <name type="scientific">Caenorhabditis bovis</name>
    <dbReference type="NCBI Taxonomy" id="2654633"/>
    <lineage>
        <taxon>Eukaryota</taxon>
        <taxon>Metazoa</taxon>
        <taxon>Ecdysozoa</taxon>
        <taxon>Nematoda</taxon>
        <taxon>Chromadorea</taxon>
        <taxon>Rhabditida</taxon>
        <taxon>Rhabditina</taxon>
        <taxon>Rhabditomorpha</taxon>
        <taxon>Rhabditoidea</taxon>
        <taxon>Rhabditidae</taxon>
        <taxon>Peloderinae</taxon>
        <taxon>Caenorhabditis</taxon>
    </lineage>
</organism>
<evidence type="ECO:0000259" key="2">
    <source>
        <dbReference type="Pfam" id="PF01764"/>
    </source>
</evidence>
<dbReference type="OrthoDB" id="426718at2759"/>
<gene>
    <name evidence="3" type="ORF">CBOVIS_LOCUS10755</name>
</gene>
<reference evidence="3 4" key="1">
    <citation type="submission" date="2020-04" db="EMBL/GenBank/DDBJ databases">
        <authorList>
            <person name="Laetsch R D."/>
            <person name="Stevens L."/>
            <person name="Kumar S."/>
            <person name="Blaxter L. M."/>
        </authorList>
    </citation>
    <scope>NUCLEOTIDE SEQUENCE [LARGE SCALE GENOMIC DNA]</scope>
</reference>
<dbReference type="AlphaFoldDB" id="A0A8S1FBN2"/>